<keyword evidence="7 8" id="KW-0342">GTP-binding</keyword>
<dbReference type="KEGG" id="hhk:HH1059_05910"/>
<dbReference type="PROSITE" id="PS51710">
    <property type="entry name" value="G_OBG"/>
    <property type="match status" value="1"/>
</dbReference>
<evidence type="ECO:0000256" key="2">
    <source>
        <dbReference type="ARBA" id="ARBA00022490"/>
    </source>
</evidence>
<evidence type="ECO:0000259" key="11">
    <source>
        <dbReference type="PROSITE" id="PS51883"/>
    </source>
</evidence>
<dbReference type="InterPro" id="IPR031167">
    <property type="entry name" value="G_OBG"/>
</dbReference>
<dbReference type="PRINTS" id="PR00326">
    <property type="entry name" value="GTP1OBG"/>
</dbReference>
<feature type="binding site" evidence="8">
    <location>
        <position position="193"/>
    </location>
    <ligand>
        <name>Mg(2+)</name>
        <dbReference type="ChEBI" id="CHEBI:18420"/>
    </ligand>
</feature>
<protein>
    <recommendedName>
        <fullName evidence="8">GTPase Obg</fullName>
        <ecNumber evidence="8">3.6.5.-</ecNumber>
    </recommendedName>
    <alternativeName>
        <fullName evidence="8">GTP-binding protein Obg</fullName>
    </alternativeName>
</protein>
<dbReference type="NCBIfam" id="TIGR02729">
    <property type="entry name" value="Obg_CgtA"/>
    <property type="match status" value="1"/>
</dbReference>
<dbReference type="PROSITE" id="PS51883">
    <property type="entry name" value="OBG"/>
    <property type="match status" value="1"/>
</dbReference>
<dbReference type="GO" id="GO:0042254">
    <property type="term" value="P:ribosome biogenesis"/>
    <property type="evidence" value="ECO:0007669"/>
    <property type="project" value="UniProtKB-UniRule"/>
</dbReference>
<dbReference type="Gene3D" id="3.40.50.300">
    <property type="entry name" value="P-loop containing nucleotide triphosphate hydrolases"/>
    <property type="match status" value="1"/>
</dbReference>
<evidence type="ECO:0000256" key="7">
    <source>
        <dbReference type="ARBA" id="ARBA00023134"/>
    </source>
</evidence>
<keyword evidence="4 8" id="KW-0547">Nucleotide-binding</keyword>
<comment type="function">
    <text evidence="8">An essential GTPase which binds GTP, GDP and possibly (p)ppGpp with moderate affinity, with high nucleotide exchange rates and a fairly low GTP hydrolysis rate. Plays a role in control of the cell cycle, stress response, ribosome biogenesis and in those bacteria that undergo differentiation, in morphogenesis control.</text>
</comment>
<dbReference type="Proteomes" id="UP000218890">
    <property type="component" value="Chromosome"/>
</dbReference>
<dbReference type="NCBIfam" id="NF008955">
    <property type="entry name" value="PRK12297.1"/>
    <property type="match status" value="1"/>
</dbReference>
<feature type="region of interest" description="Disordered" evidence="9">
    <location>
        <begin position="22"/>
        <end position="43"/>
    </location>
</feature>
<comment type="subunit">
    <text evidence="8">Monomer.</text>
</comment>
<dbReference type="SUPFAM" id="SSF52540">
    <property type="entry name" value="P-loop containing nucleoside triphosphate hydrolases"/>
    <property type="match status" value="1"/>
</dbReference>
<dbReference type="CDD" id="cd01898">
    <property type="entry name" value="Obg"/>
    <property type="match status" value="1"/>
</dbReference>
<evidence type="ECO:0000256" key="1">
    <source>
        <dbReference type="ARBA" id="ARBA00007699"/>
    </source>
</evidence>
<dbReference type="InterPro" id="IPR027417">
    <property type="entry name" value="P-loop_NTPase"/>
</dbReference>
<dbReference type="GO" id="GO:0000287">
    <property type="term" value="F:magnesium ion binding"/>
    <property type="evidence" value="ECO:0007669"/>
    <property type="project" value="InterPro"/>
</dbReference>
<evidence type="ECO:0000256" key="8">
    <source>
        <dbReference type="HAMAP-Rule" id="MF_01454"/>
    </source>
</evidence>
<evidence type="ECO:0000256" key="9">
    <source>
        <dbReference type="SAM" id="MobiDB-lite"/>
    </source>
</evidence>
<dbReference type="SUPFAM" id="SSF82051">
    <property type="entry name" value="Obg GTP-binding protein N-terminal domain"/>
    <property type="match status" value="1"/>
</dbReference>
<dbReference type="GO" id="GO:0043022">
    <property type="term" value="F:ribosome binding"/>
    <property type="evidence" value="ECO:0007669"/>
    <property type="project" value="UniProtKB-ARBA"/>
</dbReference>
<feature type="domain" description="Obg" evidence="11">
    <location>
        <begin position="1"/>
        <end position="159"/>
    </location>
</feature>
<sequence>MRFVDEVTIRVHAGDGGDGSVSFRREKYVPRGGPDGGDGGRGGSVYLQADEGLTTLVDYRHERQFRAEPGQSGSGRQCTGRSGEDRLLQVPVGTLVYENDTGELMGDLTEHGQRLLVAAGGKGGLGNLHFKSSTNRAPRQSIPGGSGEVRELRLELQVLADVGLLGMPNVGKSTFIRAASAARPKVADYPFTTLYPQLGVVRMEAHKSFVIADIPGLIAGAAQGAGLGVQFLKHLSRTGLLLHIVDAVAQDWGGDPVADAQTLLAELEQFDPDLAAKPRWLVVNRIDLLPAEQRSERVGDIVKRLDWQGPAYSISALTGEGVHQLCGGIMDYLKEQRGSNGAEIST</sequence>
<keyword evidence="2 8" id="KW-0963">Cytoplasm</keyword>
<dbReference type="OrthoDB" id="9807318at2"/>
<dbReference type="RefSeq" id="WP_096408106.1">
    <property type="nucleotide sequence ID" value="NZ_AP017372.2"/>
</dbReference>
<dbReference type="InterPro" id="IPR045086">
    <property type="entry name" value="OBG_GTPase"/>
</dbReference>
<dbReference type="PANTHER" id="PTHR11702">
    <property type="entry name" value="DEVELOPMENTALLY REGULATED GTP-BINDING PROTEIN-RELATED"/>
    <property type="match status" value="1"/>
</dbReference>
<proteinExistence type="inferred from homology"/>
<evidence type="ECO:0000259" key="10">
    <source>
        <dbReference type="PROSITE" id="PS51710"/>
    </source>
</evidence>
<feature type="binding site" evidence="8">
    <location>
        <begin position="213"/>
        <end position="216"/>
    </location>
    <ligand>
        <name>GTP</name>
        <dbReference type="ChEBI" id="CHEBI:37565"/>
    </ligand>
</feature>
<name>A0A0X8XBX7_HALHR</name>
<dbReference type="NCBIfam" id="NF008956">
    <property type="entry name" value="PRK12299.1"/>
    <property type="match status" value="1"/>
</dbReference>
<dbReference type="GO" id="GO:0005737">
    <property type="term" value="C:cytoplasm"/>
    <property type="evidence" value="ECO:0007669"/>
    <property type="project" value="UniProtKB-SubCell"/>
</dbReference>
<dbReference type="FunFam" id="2.70.210.12:FF:000001">
    <property type="entry name" value="GTPase Obg"/>
    <property type="match status" value="1"/>
</dbReference>
<evidence type="ECO:0000313" key="13">
    <source>
        <dbReference type="Proteomes" id="UP000218890"/>
    </source>
</evidence>
<evidence type="ECO:0000256" key="5">
    <source>
        <dbReference type="ARBA" id="ARBA00022801"/>
    </source>
</evidence>
<comment type="cofactor">
    <cofactor evidence="8">
        <name>Mg(2+)</name>
        <dbReference type="ChEBI" id="CHEBI:18420"/>
    </cofactor>
</comment>
<evidence type="ECO:0000256" key="3">
    <source>
        <dbReference type="ARBA" id="ARBA00022723"/>
    </source>
</evidence>
<organism evidence="12 13">
    <name type="scientific">Halorhodospira halochloris</name>
    <name type="common">Ectothiorhodospira halochloris</name>
    <dbReference type="NCBI Taxonomy" id="1052"/>
    <lineage>
        <taxon>Bacteria</taxon>
        <taxon>Pseudomonadati</taxon>
        <taxon>Pseudomonadota</taxon>
        <taxon>Gammaproteobacteria</taxon>
        <taxon>Chromatiales</taxon>
        <taxon>Ectothiorhodospiraceae</taxon>
        <taxon>Halorhodospira</taxon>
    </lineage>
</organism>
<dbReference type="EC" id="3.6.5.-" evidence="8"/>
<keyword evidence="13" id="KW-1185">Reference proteome</keyword>
<comment type="similarity">
    <text evidence="1 8">Belongs to the TRAFAC class OBG-HflX-like GTPase superfamily. OBG GTPase family.</text>
</comment>
<dbReference type="Pfam" id="PF01018">
    <property type="entry name" value="GTP1_OBG"/>
    <property type="match status" value="1"/>
</dbReference>
<dbReference type="Gene3D" id="2.70.210.12">
    <property type="entry name" value="GTP1/OBG domain"/>
    <property type="match status" value="1"/>
</dbReference>
<dbReference type="InterPro" id="IPR006169">
    <property type="entry name" value="GTP1_OBG_dom"/>
</dbReference>
<keyword evidence="6 8" id="KW-0460">Magnesium</keyword>
<accession>A0A0X8XBX7</accession>
<evidence type="ECO:0000256" key="4">
    <source>
        <dbReference type="ARBA" id="ARBA00022741"/>
    </source>
</evidence>
<dbReference type="PIRSF" id="PIRSF002401">
    <property type="entry name" value="GTP_bd_Obg/CgtA"/>
    <property type="match status" value="1"/>
</dbReference>
<evidence type="ECO:0000313" key="12">
    <source>
        <dbReference type="EMBL" id="BAU57279.2"/>
    </source>
</evidence>
<gene>
    <name evidence="8 12" type="primary">obg</name>
    <name evidence="12" type="ORF">HH1059_05910</name>
</gene>
<dbReference type="GO" id="GO:0003924">
    <property type="term" value="F:GTPase activity"/>
    <property type="evidence" value="ECO:0007669"/>
    <property type="project" value="UniProtKB-UniRule"/>
</dbReference>
<feature type="region of interest" description="Disordered" evidence="9">
    <location>
        <begin position="64"/>
        <end position="84"/>
    </location>
</feature>
<dbReference type="InterPro" id="IPR036726">
    <property type="entry name" value="GTP1_OBG_dom_sf"/>
</dbReference>
<dbReference type="HAMAP" id="MF_01454">
    <property type="entry name" value="GTPase_Obg"/>
    <property type="match status" value="1"/>
</dbReference>
<dbReference type="InterPro" id="IPR006073">
    <property type="entry name" value="GTP-bd"/>
</dbReference>
<keyword evidence="3 8" id="KW-0479">Metal-binding</keyword>
<reference evidence="12" key="1">
    <citation type="submission" date="2016-02" db="EMBL/GenBank/DDBJ databases">
        <title>Halorhodospira halochloris DSM-1059 complete genome, version 2.</title>
        <authorList>
            <person name="Tsukatani Y."/>
        </authorList>
    </citation>
    <scope>NUCLEOTIDE SEQUENCE</scope>
    <source>
        <strain evidence="12">DSM 1059</strain>
    </source>
</reference>
<dbReference type="EMBL" id="AP017372">
    <property type="protein sequence ID" value="BAU57279.2"/>
    <property type="molecule type" value="Genomic_DNA"/>
</dbReference>
<feature type="binding site" evidence="8">
    <location>
        <begin position="191"/>
        <end position="195"/>
    </location>
    <ligand>
        <name>GTP</name>
        <dbReference type="ChEBI" id="CHEBI:37565"/>
    </ligand>
</feature>
<dbReference type="Pfam" id="PF01926">
    <property type="entry name" value="MMR_HSR1"/>
    <property type="match status" value="1"/>
</dbReference>
<feature type="binding site" evidence="8">
    <location>
        <begin position="284"/>
        <end position="287"/>
    </location>
    <ligand>
        <name>GTP</name>
        <dbReference type="ChEBI" id="CHEBI:37565"/>
    </ligand>
</feature>
<feature type="binding site" evidence="8">
    <location>
        <position position="173"/>
    </location>
    <ligand>
        <name>Mg(2+)</name>
        <dbReference type="ChEBI" id="CHEBI:18420"/>
    </ligand>
</feature>
<keyword evidence="5 8" id="KW-0378">Hydrolase</keyword>
<feature type="domain" description="OBG-type G" evidence="10">
    <location>
        <begin position="160"/>
        <end position="334"/>
    </location>
</feature>
<dbReference type="InterPro" id="IPR014100">
    <property type="entry name" value="GTP-bd_Obg/CgtA"/>
</dbReference>
<feature type="compositionally biased region" description="Gly residues" evidence="9">
    <location>
        <begin position="33"/>
        <end position="43"/>
    </location>
</feature>
<comment type="subcellular location">
    <subcellularLocation>
        <location evidence="8">Cytoplasm</location>
    </subcellularLocation>
</comment>
<feature type="binding site" evidence="8">
    <location>
        <begin position="315"/>
        <end position="317"/>
    </location>
    <ligand>
        <name>GTP</name>
        <dbReference type="ChEBI" id="CHEBI:37565"/>
    </ligand>
</feature>
<dbReference type="PANTHER" id="PTHR11702:SF31">
    <property type="entry name" value="MITOCHONDRIAL RIBOSOME-ASSOCIATED GTPASE 2"/>
    <property type="match status" value="1"/>
</dbReference>
<evidence type="ECO:0000256" key="6">
    <source>
        <dbReference type="ARBA" id="ARBA00022842"/>
    </source>
</evidence>
<dbReference type="GO" id="GO:0005525">
    <property type="term" value="F:GTP binding"/>
    <property type="evidence" value="ECO:0007669"/>
    <property type="project" value="UniProtKB-UniRule"/>
</dbReference>
<feature type="binding site" evidence="8">
    <location>
        <begin position="166"/>
        <end position="173"/>
    </location>
    <ligand>
        <name>GTP</name>
        <dbReference type="ChEBI" id="CHEBI:37565"/>
    </ligand>
</feature>
<dbReference type="AlphaFoldDB" id="A0A0X8XBX7"/>